<evidence type="ECO:0000256" key="4">
    <source>
        <dbReference type="ARBA" id="ARBA00022827"/>
    </source>
</evidence>
<dbReference type="SUPFAM" id="SSF51905">
    <property type="entry name" value="FAD/NAD(P)-binding domain"/>
    <property type="match status" value="1"/>
</dbReference>
<sequence length="538" mass="59059">MMMNTYDYIIVGGGSAGCVITHKLIKETDATVLLLEIGPDDKDPFIHMPAGIPFALKKNTFQYETEPEPGLNNRKALVPQGRVIGGGSSVNAMLHVRGNPQDYDDWENLYNCPGWSYKDVLPYFIRAENNESLSSPYHGTHGHIYASEARLRHPISLAYIKAAQEMGFKYVNDFNGPSQEGIGFYQTTTHKGRRASAAYGYLNEVRDNERLSIITGADVRKIIFENTKAVGVEYLHKGKSITCKTNKEIIVTSGSIGSAKLLLLSGVGPQEHLKEMGIDLIANNPQVGKNLHDHLFAPVCAKTPSLTPSLIKYMKGIKMLEVGLEWIENKDGIVASNIVEAGGFLDLDKDGRPETQIHVNPILATSLLNKKAATSDEESHGITLEMANVRPKSRGEVLLRSANPEDQAKITFNYLKEQEDVDGLLAAVKFGLSLLKAPSLKEVVTEVVTPSPELTTDEELIDYIRNTVSTIYHPVGTCRMGDDPNNSAVDMNLKVRGTEGLRVADGSVIPQIPSGNTNIPIIMIAERASDMIIKDYKK</sequence>
<dbReference type="PIRSF" id="PIRSF000137">
    <property type="entry name" value="Alcohol_oxidase"/>
    <property type="match status" value="1"/>
</dbReference>
<dbReference type="Gene3D" id="3.30.560.10">
    <property type="entry name" value="Glucose Oxidase, domain 3"/>
    <property type="match status" value="1"/>
</dbReference>
<feature type="domain" description="Glucose-methanol-choline oxidoreductase C-terminal" evidence="6">
    <location>
        <begin position="391"/>
        <end position="525"/>
    </location>
</feature>
<evidence type="ECO:0000256" key="1">
    <source>
        <dbReference type="ARBA" id="ARBA00001974"/>
    </source>
</evidence>
<dbReference type="PANTHER" id="PTHR11552">
    <property type="entry name" value="GLUCOSE-METHANOL-CHOLINE GMC OXIDOREDUCTASE"/>
    <property type="match status" value="1"/>
</dbReference>
<name>A0ABY3X7E9_9GAMM</name>
<dbReference type="Gene3D" id="3.50.50.60">
    <property type="entry name" value="FAD/NAD(P)-binding domain"/>
    <property type="match status" value="1"/>
</dbReference>
<evidence type="ECO:0000256" key="2">
    <source>
        <dbReference type="ARBA" id="ARBA00010790"/>
    </source>
</evidence>
<dbReference type="InterPro" id="IPR012132">
    <property type="entry name" value="GMC_OxRdtase"/>
</dbReference>
<keyword evidence="3" id="KW-0285">Flavoprotein</keyword>
<evidence type="ECO:0000256" key="3">
    <source>
        <dbReference type="ARBA" id="ARBA00022630"/>
    </source>
</evidence>
<feature type="domain" description="Glucose-methanol-choline oxidoreductase N-terminal" evidence="5">
    <location>
        <begin position="6"/>
        <end position="295"/>
    </location>
</feature>
<dbReference type="SUPFAM" id="SSF54373">
    <property type="entry name" value="FAD-linked reductases, C-terminal domain"/>
    <property type="match status" value="1"/>
</dbReference>
<evidence type="ECO:0000259" key="5">
    <source>
        <dbReference type="Pfam" id="PF00732"/>
    </source>
</evidence>
<comment type="cofactor">
    <cofactor evidence="1">
        <name>FAD</name>
        <dbReference type="ChEBI" id="CHEBI:57692"/>
    </cofactor>
</comment>
<dbReference type="InterPro" id="IPR036188">
    <property type="entry name" value="FAD/NAD-bd_sf"/>
</dbReference>
<dbReference type="Pfam" id="PF05199">
    <property type="entry name" value="GMC_oxred_C"/>
    <property type="match status" value="1"/>
</dbReference>
<keyword evidence="4" id="KW-0274">FAD</keyword>
<dbReference type="EMBL" id="CP093379">
    <property type="protein sequence ID" value="UNM96661.1"/>
    <property type="molecule type" value="Genomic_DNA"/>
</dbReference>
<protein>
    <submittedName>
        <fullName evidence="7">GMC family oxidoreductase N-terminal domain-containing protein</fullName>
    </submittedName>
</protein>
<dbReference type="InterPro" id="IPR007867">
    <property type="entry name" value="GMC_OxRtase_C"/>
</dbReference>
<reference evidence="7 8" key="1">
    <citation type="submission" date="2022-03" db="EMBL/GenBank/DDBJ databases">
        <title>Ignatzschineria rhizosphaerae HR5S32.</title>
        <authorList>
            <person name="Sun J.Q."/>
            <person name="Feng J.Y."/>
        </authorList>
    </citation>
    <scope>NUCLEOTIDE SEQUENCE [LARGE SCALE GENOMIC DNA]</scope>
    <source>
        <strain evidence="7 8">HR5S32</strain>
    </source>
</reference>
<dbReference type="PANTHER" id="PTHR11552:SF147">
    <property type="entry name" value="CHOLINE DEHYDROGENASE, MITOCHONDRIAL"/>
    <property type="match status" value="1"/>
</dbReference>
<organism evidence="7 8">
    <name type="scientific">Ignatzschineria rhizosphaerae</name>
    <dbReference type="NCBI Taxonomy" id="2923279"/>
    <lineage>
        <taxon>Bacteria</taxon>
        <taxon>Pseudomonadati</taxon>
        <taxon>Pseudomonadota</taxon>
        <taxon>Gammaproteobacteria</taxon>
        <taxon>Cardiobacteriales</taxon>
        <taxon>Ignatzschineriaceae</taxon>
        <taxon>Ignatzschineria</taxon>
    </lineage>
</organism>
<keyword evidence="8" id="KW-1185">Reference proteome</keyword>
<comment type="similarity">
    <text evidence="2">Belongs to the GMC oxidoreductase family.</text>
</comment>
<evidence type="ECO:0000259" key="6">
    <source>
        <dbReference type="Pfam" id="PF05199"/>
    </source>
</evidence>
<evidence type="ECO:0000313" key="8">
    <source>
        <dbReference type="Proteomes" id="UP000829542"/>
    </source>
</evidence>
<accession>A0ABY3X7E9</accession>
<proteinExistence type="inferred from homology"/>
<dbReference type="Proteomes" id="UP000829542">
    <property type="component" value="Chromosome"/>
</dbReference>
<dbReference type="InterPro" id="IPR000172">
    <property type="entry name" value="GMC_OxRdtase_N"/>
</dbReference>
<dbReference type="RefSeq" id="WP_242150664.1">
    <property type="nucleotide sequence ID" value="NZ_CP093379.1"/>
</dbReference>
<gene>
    <name evidence="7" type="ORF">MMG00_02005</name>
</gene>
<dbReference type="Pfam" id="PF00732">
    <property type="entry name" value="GMC_oxred_N"/>
    <property type="match status" value="1"/>
</dbReference>
<evidence type="ECO:0000313" key="7">
    <source>
        <dbReference type="EMBL" id="UNM96661.1"/>
    </source>
</evidence>